<keyword evidence="1" id="KW-0812">Transmembrane</keyword>
<accession>A0A1G4QLD1</accession>
<dbReference type="AlphaFoldDB" id="A0A1G4QLD1"/>
<gene>
    <name evidence="2" type="ORF">SAMN02927928_1334</name>
</gene>
<reference evidence="3" key="1">
    <citation type="submission" date="2016-10" db="EMBL/GenBank/DDBJ databases">
        <authorList>
            <person name="Varghese N."/>
            <person name="Submissions S."/>
        </authorList>
    </citation>
    <scope>NUCLEOTIDE SEQUENCE [LARGE SCALE GENOMIC DNA]</scope>
    <source>
        <strain evidence="3">CGMCC 1.3431</strain>
    </source>
</reference>
<keyword evidence="1" id="KW-0472">Membrane</keyword>
<dbReference type="Proteomes" id="UP000199150">
    <property type="component" value="Unassembled WGS sequence"/>
</dbReference>
<feature type="transmembrane region" description="Helical" evidence="1">
    <location>
        <begin position="14"/>
        <end position="36"/>
    </location>
</feature>
<keyword evidence="1" id="KW-1133">Transmembrane helix</keyword>
<protein>
    <submittedName>
        <fullName evidence="2">Uncharacterized protein</fullName>
    </submittedName>
</protein>
<proteinExistence type="predicted"/>
<evidence type="ECO:0000313" key="3">
    <source>
        <dbReference type="Proteomes" id="UP000199150"/>
    </source>
</evidence>
<evidence type="ECO:0000313" key="2">
    <source>
        <dbReference type="EMBL" id="SCW45267.1"/>
    </source>
</evidence>
<dbReference type="EMBL" id="FMTS01000001">
    <property type="protein sequence ID" value="SCW45267.1"/>
    <property type="molecule type" value="Genomic_DNA"/>
</dbReference>
<organism evidence="2 3">
    <name type="scientific">Asticcacaulis taihuensis</name>
    <dbReference type="NCBI Taxonomy" id="260084"/>
    <lineage>
        <taxon>Bacteria</taxon>
        <taxon>Pseudomonadati</taxon>
        <taxon>Pseudomonadota</taxon>
        <taxon>Alphaproteobacteria</taxon>
        <taxon>Caulobacterales</taxon>
        <taxon>Caulobacteraceae</taxon>
        <taxon>Asticcacaulis</taxon>
    </lineage>
</organism>
<evidence type="ECO:0000256" key="1">
    <source>
        <dbReference type="SAM" id="Phobius"/>
    </source>
</evidence>
<sequence length="56" mass="6218">MNNVHICGVLMKKWMIWLGLTVVIIAGAAFGVAKVFDPHDACRNSGGKWVETHCEY</sequence>
<dbReference type="STRING" id="260084.SAMN02927928_1334"/>
<name>A0A1G4QLD1_9CAUL</name>
<keyword evidence="3" id="KW-1185">Reference proteome</keyword>